<comment type="subcellular location">
    <subcellularLocation>
        <location evidence="1">Cell membrane</location>
        <topology evidence="1">Single-pass membrane protein</topology>
    </subcellularLocation>
</comment>
<evidence type="ECO:0000256" key="4">
    <source>
        <dbReference type="ARBA" id="ARBA00022989"/>
    </source>
</evidence>
<dbReference type="Pfam" id="PF04024">
    <property type="entry name" value="PspC"/>
    <property type="match status" value="1"/>
</dbReference>
<keyword evidence="11" id="KW-1185">Reference proteome</keyword>
<evidence type="ECO:0000259" key="8">
    <source>
        <dbReference type="Pfam" id="PF22571"/>
    </source>
</evidence>
<protein>
    <submittedName>
        <fullName evidence="10">PspC domain-containing protein</fullName>
    </submittedName>
</protein>
<comment type="caution">
    <text evidence="10">The sequence shown here is derived from an EMBL/GenBank/DDBJ whole genome shotgun (WGS) entry which is preliminary data.</text>
</comment>
<dbReference type="InterPro" id="IPR054321">
    <property type="entry name" value="PspC-rel_TM"/>
</dbReference>
<evidence type="ECO:0000256" key="2">
    <source>
        <dbReference type="ARBA" id="ARBA00022475"/>
    </source>
</evidence>
<evidence type="ECO:0000256" key="6">
    <source>
        <dbReference type="SAM" id="Phobius"/>
    </source>
</evidence>
<organism evidence="10 11">
    <name type="scientific">Mesonia sediminis</name>
    <dbReference type="NCBI Taxonomy" id="1703946"/>
    <lineage>
        <taxon>Bacteria</taxon>
        <taxon>Pseudomonadati</taxon>
        <taxon>Bacteroidota</taxon>
        <taxon>Flavobacteriia</taxon>
        <taxon>Flavobacteriales</taxon>
        <taxon>Flavobacteriaceae</taxon>
        <taxon>Mesonia</taxon>
    </lineage>
</organism>
<evidence type="ECO:0000256" key="5">
    <source>
        <dbReference type="ARBA" id="ARBA00023136"/>
    </source>
</evidence>
<feature type="transmembrane region" description="Helical" evidence="6">
    <location>
        <begin position="233"/>
        <end position="259"/>
    </location>
</feature>
<dbReference type="PANTHER" id="PTHR33885:SF3">
    <property type="entry name" value="PHAGE SHOCK PROTEIN C"/>
    <property type="match status" value="1"/>
</dbReference>
<keyword evidence="3 6" id="KW-0812">Transmembrane</keyword>
<feature type="domain" description="Phage shock protein PspC N-terminal" evidence="7">
    <location>
        <begin position="104"/>
        <end position="162"/>
    </location>
</feature>
<feature type="domain" description="PspC-related transmembrane region" evidence="8">
    <location>
        <begin position="201"/>
        <end position="340"/>
    </location>
</feature>
<dbReference type="InterPro" id="IPR052027">
    <property type="entry name" value="PspC"/>
</dbReference>
<name>A0ABW5SEE2_9FLAO</name>
<evidence type="ECO:0000259" key="9">
    <source>
        <dbReference type="Pfam" id="PF22744"/>
    </source>
</evidence>
<dbReference type="InterPro" id="IPR054319">
    <property type="entry name" value="PspC-rel_ToastRack"/>
</dbReference>
<feature type="transmembrane region" description="Helical" evidence="6">
    <location>
        <begin position="131"/>
        <end position="159"/>
    </location>
</feature>
<evidence type="ECO:0000259" key="7">
    <source>
        <dbReference type="Pfam" id="PF04024"/>
    </source>
</evidence>
<keyword evidence="5 6" id="KW-0472">Membrane</keyword>
<dbReference type="PANTHER" id="PTHR33885">
    <property type="entry name" value="PHAGE SHOCK PROTEIN C"/>
    <property type="match status" value="1"/>
</dbReference>
<gene>
    <name evidence="10" type="ORF">ACFSQ0_07095</name>
</gene>
<feature type="transmembrane region" description="Helical" evidence="6">
    <location>
        <begin position="279"/>
        <end position="306"/>
    </location>
</feature>
<proteinExistence type="predicted"/>
<dbReference type="Pfam" id="PF22744">
    <property type="entry name" value="Toast-rack_PspC-Cterm"/>
    <property type="match status" value="1"/>
</dbReference>
<dbReference type="Proteomes" id="UP001597357">
    <property type="component" value="Unassembled WGS sequence"/>
</dbReference>
<evidence type="ECO:0000256" key="1">
    <source>
        <dbReference type="ARBA" id="ARBA00004162"/>
    </source>
</evidence>
<reference evidence="11" key="1">
    <citation type="journal article" date="2019" name="Int. J. Syst. Evol. Microbiol.">
        <title>The Global Catalogue of Microorganisms (GCM) 10K type strain sequencing project: providing services to taxonomists for standard genome sequencing and annotation.</title>
        <authorList>
            <consortium name="The Broad Institute Genomics Platform"/>
            <consortium name="The Broad Institute Genome Sequencing Center for Infectious Disease"/>
            <person name="Wu L."/>
            <person name="Ma J."/>
        </authorList>
    </citation>
    <scope>NUCLEOTIDE SEQUENCE [LARGE SCALE GENOMIC DNA]</scope>
    <source>
        <strain evidence="11">KCTC 42255</strain>
    </source>
</reference>
<dbReference type="InterPro" id="IPR007168">
    <property type="entry name" value="Phageshock_PspC_N"/>
</dbReference>
<feature type="domain" description="PspC-related ToastRack" evidence="9">
    <location>
        <begin position="387"/>
        <end position="520"/>
    </location>
</feature>
<dbReference type="EMBL" id="JBHULZ010000026">
    <property type="protein sequence ID" value="MFD2697755.1"/>
    <property type="molecule type" value="Genomic_DNA"/>
</dbReference>
<keyword evidence="2" id="KW-1003">Cell membrane</keyword>
<keyword evidence="4 6" id="KW-1133">Transmembrane helix</keyword>
<accession>A0ABW5SEE2</accession>
<dbReference type="RefSeq" id="WP_379046186.1">
    <property type="nucleotide sequence ID" value="NZ_JBHULZ010000026.1"/>
</dbReference>
<evidence type="ECO:0000313" key="11">
    <source>
        <dbReference type="Proteomes" id="UP001597357"/>
    </source>
</evidence>
<evidence type="ECO:0000256" key="3">
    <source>
        <dbReference type="ARBA" id="ARBA00022692"/>
    </source>
</evidence>
<dbReference type="Pfam" id="PF22571">
    <property type="entry name" value="LiaI-LiaF-TM_PspC"/>
    <property type="match status" value="1"/>
</dbReference>
<sequence length="540" mass="61712">MNKTININLGGILFHIDEPAYLILKKYLDSIKNTFKNTPGCEEIISDIENRIAELLIENQKTTGRIISVDDIEQIIKVMGQPEDYQIDPEENQQQSEPSEKPIKKLYRDTINGYVGGICAGLEHYFKIDAIWFRLLFIALAIASFGTVVLVYIALWIFIPEAKSATQRLHMIGEQVNISNIEKQVKEKFNQVSDKLKDVDYKDLSHKARKKSSVFFEKLGSGIKNTFKILAHILGYILITVTSLGLVALTFTLISILVFGFQEAQWFSYVELADIGLPIWLASLTVYIIIGIPLIALLILGIKICRKQKTNVGSTTKYSLLILWLLAIFTTVFLGLRQVSKQVISQEYITTKDLNLKSSDTLYVSMKGHPYLNETIQHERGLEIRTNNEGDRFIFSKDINLIVKKSYDSIPKVKIIKKAHATNHLKAIEKAKAIEYNLDLSKKHLYLDSFFTANLNEKHAQQKLEIHLYMPENMILFADKNTQSFHLNPNWKNDLLHAGEEEKYLKLIDNQLICINCNENTTQLKKNSSNTDTISKNKNH</sequence>
<evidence type="ECO:0000313" key="10">
    <source>
        <dbReference type="EMBL" id="MFD2697755.1"/>
    </source>
</evidence>
<feature type="transmembrane region" description="Helical" evidence="6">
    <location>
        <begin position="318"/>
        <end position="336"/>
    </location>
</feature>